<proteinExistence type="predicted"/>
<keyword evidence="2" id="KW-0732">Signal</keyword>
<feature type="chain" id="PRO_5003321417" evidence="2">
    <location>
        <begin position="21"/>
        <end position="123"/>
    </location>
</feature>
<name>F4R8A4_MELLP</name>
<organism evidence="4">
    <name type="scientific">Melampsora larici-populina (strain 98AG31 / pathotype 3-4-7)</name>
    <name type="common">Poplar leaf rust fungus</name>
    <dbReference type="NCBI Taxonomy" id="747676"/>
    <lineage>
        <taxon>Eukaryota</taxon>
        <taxon>Fungi</taxon>
        <taxon>Dikarya</taxon>
        <taxon>Basidiomycota</taxon>
        <taxon>Pucciniomycotina</taxon>
        <taxon>Pucciniomycetes</taxon>
        <taxon>Pucciniales</taxon>
        <taxon>Melampsoraceae</taxon>
        <taxon>Melampsora</taxon>
    </lineage>
</organism>
<feature type="region of interest" description="Disordered" evidence="1">
    <location>
        <begin position="103"/>
        <end position="123"/>
    </location>
</feature>
<evidence type="ECO:0000313" key="4">
    <source>
        <dbReference type="Proteomes" id="UP000001072"/>
    </source>
</evidence>
<evidence type="ECO:0000256" key="2">
    <source>
        <dbReference type="SAM" id="SignalP"/>
    </source>
</evidence>
<dbReference type="InParanoid" id="F4R8A4"/>
<sequence>MAFSIKIAAAIITLLALVYCDNTPQPHYQCQCCPSDGTACYSQPSFCSGYHNCTTNIADYLCDASGGSCHPSHNNTRAERYFQCGYQPCYGEFKCVTIFFSGKTQSGSSSTLIPSSVEKGQEA</sequence>
<reference evidence="4" key="1">
    <citation type="journal article" date="2011" name="Proc. Natl. Acad. Sci. U.S.A.">
        <title>Obligate biotrophy features unraveled by the genomic analysis of rust fungi.</title>
        <authorList>
            <person name="Duplessis S."/>
            <person name="Cuomo C.A."/>
            <person name="Lin Y.-C."/>
            <person name="Aerts A."/>
            <person name="Tisserant E."/>
            <person name="Veneault-Fourrey C."/>
            <person name="Joly D.L."/>
            <person name="Hacquard S."/>
            <person name="Amselem J."/>
            <person name="Cantarel B.L."/>
            <person name="Chiu R."/>
            <person name="Coutinho P.M."/>
            <person name="Feau N."/>
            <person name="Field M."/>
            <person name="Frey P."/>
            <person name="Gelhaye E."/>
            <person name="Goldberg J."/>
            <person name="Grabherr M.G."/>
            <person name="Kodira C.D."/>
            <person name="Kohler A."/>
            <person name="Kuees U."/>
            <person name="Lindquist E.A."/>
            <person name="Lucas S.M."/>
            <person name="Mago R."/>
            <person name="Mauceli E."/>
            <person name="Morin E."/>
            <person name="Murat C."/>
            <person name="Pangilinan J.L."/>
            <person name="Park R."/>
            <person name="Pearson M."/>
            <person name="Quesneville H."/>
            <person name="Rouhier N."/>
            <person name="Sakthikumar S."/>
            <person name="Salamov A.A."/>
            <person name="Schmutz J."/>
            <person name="Selles B."/>
            <person name="Shapiro H."/>
            <person name="Tanguay P."/>
            <person name="Tuskan G.A."/>
            <person name="Henrissat B."/>
            <person name="Van de Peer Y."/>
            <person name="Rouze P."/>
            <person name="Ellis J.G."/>
            <person name="Dodds P.N."/>
            <person name="Schein J.E."/>
            <person name="Zhong S."/>
            <person name="Hamelin R.C."/>
            <person name="Grigoriev I.V."/>
            <person name="Szabo L.J."/>
            <person name="Martin F."/>
        </authorList>
    </citation>
    <scope>NUCLEOTIDE SEQUENCE [LARGE SCALE GENOMIC DNA]</scope>
    <source>
        <strain evidence="4">98AG31 / pathotype 3-4-7</strain>
    </source>
</reference>
<evidence type="ECO:0000313" key="3">
    <source>
        <dbReference type="EMBL" id="EGG11646.1"/>
    </source>
</evidence>
<dbReference type="AlphaFoldDB" id="F4R8A4"/>
<protein>
    <submittedName>
        <fullName evidence="3">Secreted protein</fullName>
    </submittedName>
</protein>
<dbReference type="GeneID" id="18931645"/>
<dbReference type="OrthoDB" id="2510648at2759"/>
<gene>
    <name evidence="3" type="ORF">MELLADRAFT_70819</name>
</gene>
<evidence type="ECO:0000256" key="1">
    <source>
        <dbReference type="SAM" id="MobiDB-lite"/>
    </source>
</evidence>
<dbReference type="KEGG" id="mlr:MELLADRAFT_70819"/>
<dbReference type="Proteomes" id="UP000001072">
    <property type="component" value="Unassembled WGS sequence"/>
</dbReference>
<keyword evidence="4" id="KW-1185">Reference proteome</keyword>
<dbReference type="RefSeq" id="XP_007405281.1">
    <property type="nucleotide sequence ID" value="XM_007405219.1"/>
</dbReference>
<accession>F4R8A4</accession>
<dbReference type="HOGENOM" id="CLU_1960043_0_0_1"/>
<dbReference type="EMBL" id="GL883092">
    <property type="protein sequence ID" value="EGG11646.1"/>
    <property type="molecule type" value="Genomic_DNA"/>
</dbReference>
<feature type="compositionally biased region" description="Polar residues" evidence="1">
    <location>
        <begin position="103"/>
        <end position="114"/>
    </location>
</feature>
<dbReference type="VEuPathDB" id="FungiDB:MELLADRAFT_70819"/>
<feature type="signal peptide" evidence="2">
    <location>
        <begin position="1"/>
        <end position="20"/>
    </location>
</feature>